<dbReference type="EMBL" id="JAMDNP010000134">
    <property type="protein sequence ID" value="MCY9764907.1"/>
    <property type="molecule type" value="Genomic_DNA"/>
</dbReference>
<comment type="caution">
    <text evidence="2">The sequence shown here is derived from an EMBL/GenBank/DDBJ whole genome shotgun (WGS) entry which is preliminary data.</text>
</comment>
<proteinExistence type="predicted"/>
<protein>
    <submittedName>
        <fullName evidence="2">Flp pilus assembly protein CpaB</fullName>
    </submittedName>
</protein>
<organism evidence="2 3">
    <name type="scientific">Paenibacillus alvei</name>
    <name type="common">Bacillus alvei</name>
    <dbReference type="NCBI Taxonomy" id="44250"/>
    <lineage>
        <taxon>Bacteria</taxon>
        <taxon>Bacillati</taxon>
        <taxon>Bacillota</taxon>
        <taxon>Bacilli</taxon>
        <taxon>Bacillales</taxon>
        <taxon>Paenibacillaceae</taxon>
        <taxon>Paenibacillus</taxon>
    </lineage>
</organism>
<name>A0ABT4H8H4_PAEAL</name>
<sequence length="228" mass="25009">MKRFWNKYTRAAIITLTGILLGIVVVLINKSEINSQVHTERVIVLKEDITPFGKVSKEQLEYQEITISSIPDDAVRDAEELNFDNLYASEYGLIKGSPLRKGYLTTQEQSKLGTAVGLKDGMVEIGVTTTLAQSAGDGIKSGVYVDAIAFVHDDRTGTGKTVEDPKLRKLLIKKRLNSEGTEPNTGTGNSLIPIVAVLEVNKEQAKALMEYQETGKVYLLPSGYTSKD</sequence>
<evidence type="ECO:0000313" key="3">
    <source>
        <dbReference type="Proteomes" id="UP001527181"/>
    </source>
</evidence>
<keyword evidence="3" id="KW-1185">Reference proteome</keyword>
<gene>
    <name evidence="2" type="ORF">M5X12_30900</name>
</gene>
<dbReference type="GeneID" id="94492191"/>
<accession>A0ABT4H8H4</accession>
<evidence type="ECO:0000313" key="2">
    <source>
        <dbReference type="EMBL" id="MCY9764907.1"/>
    </source>
</evidence>
<keyword evidence="1" id="KW-0812">Transmembrane</keyword>
<dbReference type="Proteomes" id="UP001527181">
    <property type="component" value="Unassembled WGS sequence"/>
</dbReference>
<feature type="transmembrane region" description="Helical" evidence="1">
    <location>
        <begin position="12"/>
        <end position="29"/>
    </location>
</feature>
<reference evidence="2 3" key="1">
    <citation type="submission" date="2022-05" db="EMBL/GenBank/DDBJ databases">
        <title>Genome Sequencing of Bee-Associated Microbes.</title>
        <authorList>
            <person name="Dunlap C."/>
        </authorList>
    </citation>
    <scope>NUCLEOTIDE SEQUENCE [LARGE SCALE GENOMIC DNA]</scope>
    <source>
        <strain evidence="2 3">NRRL B-04010</strain>
    </source>
</reference>
<keyword evidence="1" id="KW-1133">Transmembrane helix</keyword>
<dbReference type="RefSeq" id="WP_005552002.1">
    <property type="nucleotide sequence ID" value="NZ_JAMDLX010000076.1"/>
</dbReference>
<keyword evidence="1" id="KW-0472">Membrane</keyword>
<evidence type="ECO:0000256" key="1">
    <source>
        <dbReference type="SAM" id="Phobius"/>
    </source>
</evidence>